<sequence>MATQVSSFSVVSTGGRVGAAWAGGSRSQRGGTSVRKRVAVCGLNVHVTKAAGLTRSGGRGVSPAARRSRVAVRAGESGEAESSSSQSNESTTRSLADREVSIPRRRMLCACGFGLAALARREVTGDEAEAAEKEGVPAAPCKNCQGQGAVPCDMCGGTGKWKALNRKRPKDVYEYTECPNCYGRGKLVCPVCLGTGSANNKGLLRRPESKALLDQMYHGRILPKM</sequence>
<name>A0A2K1KQF1_PHYPA</name>
<dbReference type="GeneID" id="112281645"/>
<gene>
    <name evidence="3" type="primary">LOC112281645</name>
    <name evidence="2" type="ORF">PHYPA_006896</name>
</gene>
<dbReference type="EnsemblPlants" id="Pp3c4_29200V3.1">
    <property type="protein sequence ID" value="Pp3c4_29200V3.1"/>
    <property type="gene ID" value="Pp3c4_29200"/>
</dbReference>
<reference evidence="2 4" key="2">
    <citation type="journal article" date="2018" name="Plant J.">
        <title>The Physcomitrella patens chromosome-scale assembly reveals moss genome structure and evolution.</title>
        <authorList>
            <person name="Lang D."/>
            <person name="Ullrich K.K."/>
            <person name="Murat F."/>
            <person name="Fuchs J."/>
            <person name="Jenkins J."/>
            <person name="Haas F.B."/>
            <person name="Piednoel M."/>
            <person name="Gundlach H."/>
            <person name="Van Bel M."/>
            <person name="Meyberg R."/>
            <person name="Vives C."/>
            <person name="Morata J."/>
            <person name="Symeonidi A."/>
            <person name="Hiss M."/>
            <person name="Muchero W."/>
            <person name="Kamisugi Y."/>
            <person name="Saleh O."/>
            <person name="Blanc G."/>
            <person name="Decker E.L."/>
            <person name="van Gessel N."/>
            <person name="Grimwood J."/>
            <person name="Hayes R.D."/>
            <person name="Graham S.W."/>
            <person name="Gunter L.E."/>
            <person name="McDaniel S.F."/>
            <person name="Hoernstein S.N.W."/>
            <person name="Larsson A."/>
            <person name="Li F.W."/>
            <person name="Perroud P.F."/>
            <person name="Phillips J."/>
            <person name="Ranjan P."/>
            <person name="Rokshar D.S."/>
            <person name="Rothfels C.J."/>
            <person name="Schneider L."/>
            <person name="Shu S."/>
            <person name="Stevenson D.W."/>
            <person name="Thummler F."/>
            <person name="Tillich M."/>
            <person name="Villarreal Aguilar J.C."/>
            <person name="Widiez T."/>
            <person name="Wong G.K."/>
            <person name="Wymore A."/>
            <person name="Zhang Y."/>
            <person name="Zimmer A.D."/>
            <person name="Quatrano R.S."/>
            <person name="Mayer K.F.X."/>
            <person name="Goodstein D."/>
            <person name="Casacuberta J.M."/>
            <person name="Vandepoele K."/>
            <person name="Reski R."/>
            <person name="Cuming A.C."/>
            <person name="Tuskan G.A."/>
            <person name="Maumus F."/>
            <person name="Salse J."/>
            <person name="Schmutz J."/>
            <person name="Rensing S.A."/>
        </authorList>
    </citation>
    <scope>NUCLEOTIDE SEQUENCE [LARGE SCALE GENOMIC DNA]</scope>
    <source>
        <strain evidence="3 4">cv. Gransden 2004</strain>
    </source>
</reference>
<dbReference type="Gene3D" id="2.10.230.10">
    <property type="entry name" value="Heat shock protein DnaJ, cysteine-rich domain"/>
    <property type="match status" value="1"/>
</dbReference>
<dbReference type="EnsemblPlants" id="Pp3c4_29200V3.3">
    <property type="protein sequence ID" value="Pp3c4_29200V3.3"/>
    <property type="gene ID" value="Pp3c4_29200"/>
</dbReference>
<dbReference type="RefSeq" id="XP_024374170.1">
    <property type="nucleotide sequence ID" value="XM_024518402.2"/>
</dbReference>
<evidence type="ECO:0008006" key="5">
    <source>
        <dbReference type="Google" id="ProtNLM"/>
    </source>
</evidence>
<dbReference type="Gramene" id="Pp3c4_29200V3.3">
    <property type="protein sequence ID" value="Pp3c4_29200V3.3"/>
    <property type="gene ID" value="Pp3c4_29200"/>
</dbReference>
<evidence type="ECO:0000313" key="4">
    <source>
        <dbReference type="Proteomes" id="UP000006727"/>
    </source>
</evidence>
<dbReference type="PANTHER" id="PTHR15852:SF56">
    <property type="entry name" value="PROTEIN PHOTOSYSTEM I ASSEMBLY 2, CHLOROPLASTIC"/>
    <property type="match status" value="1"/>
</dbReference>
<dbReference type="EMBL" id="ABEU02000004">
    <property type="protein sequence ID" value="PNR55999.1"/>
    <property type="molecule type" value="Genomic_DNA"/>
</dbReference>
<dbReference type="PANTHER" id="PTHR15852">
    <property type="entry name" value="PLASTID TRANSCRIPTIONALLY ACTIVE PROTEIN"/>
    <property type="match status" value="1"/>
</dbReference>
<reference evidence="2 4" key="1">
    <citation type="journal article" date="2008" name="Science">
        <title>The Physcomitrella genome reveals evolutionary insights into the conquest of land by plants.</title>
        <authorList>
            <person name="Rensing S."/>
            <person name="Lang D."/>
            <person name="Zimmer A."/>
            <person name="Terry A."/>
            <person name="Salamov A."/>
            <person name="Shapiro H."/>
            <person name="Nishiyama T."/>
            <person name="Perroud P.-F."/>
            <person name="Lindquist E."/>
            <person name="Kamisugi Y."/>
            <person name="Tanahashi T."/>
            <person name="Sakakibara K."/>
            <person name="Fujita T."/>
            <person name="Oishi K."/>
            <person name="Shin-I T."/>
            <person name="Kuroki Y."/>
            <person name="Toyoda A."/>
            <person name="Suzuki Y."/>
            <person name="Hashimoto A."/>
            <person name="Yamaguchi K."/>
            <person name="Sugano A."/>
            <person name="Kohara Y."/>
            <person name="Fujiyama A."/>
            <person name="Anterola A."/>
            <person name="Aoki S."/>
            <person name="Ashton N."/>
            <person name="Barbazuk W.B."/>
            <person name="Barker E."/>
            <person name="Bennetzen J."/>
            <person name="Bezanilla M."/>
            <person name="Blankenship R."/>
            <person name="Cho S.H."/>
            <person name="Dutcher S."/>
            <person name="Estelle M."/>
            <person name="Fawcett J.A."/>
            <person name="Gundlach H."/>
            <person name="Hanada K."/>
            <person name="Heyl A."/>
            <person name="Hicks K.A."/>
            <person name="Hugh J."/>
            <person name="Lohr M."/>
            <person name="Mayer K."/>
            <person name="Melkozernov A."/>
            <person name="Murata T."/>
            <person name="Nelson D."/>
            <person name="Pils B."/>
            <person name="Prigge M."/>
            <person name="Reiss B."/>
            <person name="Renner T."/>
            <person name="Rombauts S."/>
            <person name="Rushton P."/>
            <person name="Sanderfoot A."/>
            <person name="Schween G."/>
            <person name="Shiu S.-H."/>
            <person name="Stueber K."/>
            <person name="Theodoulou F.L."/>
            <person name="Tu H."/>
            <person name="Van de Peer Y."/>
            <person name="Verrier P.J."/>
            <person name="Waters E."/>
            <person name="Wood A."/>
            <person name="Yang L."/>
            <person name="Cove D."/>
            <person name="Cuming A."/>
            <person name="Hasebe M."/>
            <person name="Lucas S."/>
            <person name="Mishler D.B."/>
            <person name="Reski R."/>
            <person name="Grigoriev I."/>
            <person name="Quatrano R.S."/>
            <person name="Boore J.L."/>
        </authorList>
    </citation>
    <scope>NUCLEOTIDE SEQUENCE [LARGE SCALE GENOMIC DNA]</scope>
    <source>
        <strain evidence="3 4">cv. Gransden 2004</strain>
    </source>
</reference>
<feature type="compositionally biased region" description="Low complexity" evidence="1">
    <location>
        <begin position="61"/>
        <end position="94"/>
    </location>
</feature>
<feature type="region of interest" description="Disordered" evidence="1">
    <location>
        <begin position="53"/>
        <end position="97"/>
    </location>
</feature>
<dbReference type="STRING" id="3218.A0A2K1KQF1"/>
<protein>
    <recommendedName>
        <fullName evidence="5">CR-type domain-containing protein</fullName>
    </recommendedName>
</protein>
<reference evidence="3" key="3">
    <citation type="submission" date="2020-12" db="UniProtKB">
        <authorList>
            <consortium name="EnsemblPlants"/>
        </authorList>
    </citation>
    <scope>IDENTIFICATION</scope>
</reference>
<dbReference type="SUPFAM" id="SSF57938">
    <property type="entry name" value="DnaJ/Hsp40 cysteine-rich domain"/>
    <property type="match status" value="1"/>
</dbReference>
<dbReference type="PaxDb" id="3218-PP1S247_5V6.1"/>
<dbReference type="OrthoDB" id="513375at2759"/>
<dbReference type="Proteomes" id="UP000006727">
    <property type="component" value="Chromosome 4"/>
</dbReference>
<dbReference type="InterPro" id="IPR036410">
    <property type="entry name" value="HSP_DnaJ_Cys-rich_dom_sf"/>
</dbReference>
<evidence type="ECO:0000256" key="1">
    <source>
        <dbReference type="SAM" id="MobiDB-lite"/>
    </source>
</evidence>
<evidence type="ECO:0000313" key="2">
    <source>
        <dbReference type="EMBL" id="PNR55999.1"/>
    </source>
</evidence>
<accession>A0A2K1KQF1</accession>
<proteinExistence type="predicted"/>
<dbReference type="Gramene" id="Pp3c4_29200V3.1">
    <property type="protein sequence ID" value="Pp3c4_29200V3.1"/>
    <property type="gene ID" value="Pp3c4_29200"/>
</dbReference>
<dbReference type="AlphaFoldDB" id="A0A2K1KQF1"/>
<organism evidence="2">
    <name type="scientific">Physcomitrium patens</name>
    <name type="common">Spreading-leaved earth moss</name>
    <name type="synonym">Physcomitrella patens</name>
    <dbReference type="NCBI Taxonomy" id="3218"/>
    <lineage>
        <taxon>Eukaryota</taxon>
        <taxon>Viridiplantae</taxon>
        <taxon>Streptophyta</taxon>
        <taxon>Embryophyta</taxon>
        <taxon>Bryophyta</taxon>
        <taxon>Bryophytina</taxon>
        <taxon>Bryopsida</taxon>
        <taxon>Funariidae</taxon>
        <taxon>Funariales</taxon>
        <taxon>Funariaceae</taxon>
        <taxon>Physcomitrium</taxon>
    </lineage>
</organism>
<keyword evidence="4" id="KW-1185">Reference proteome</keyword>
<evidence type="ECO:0000313" key="3">
    <source>
        <dbReference type="EnsemblPlants" id="Pp3c4_29200V3.1"/>
    </source>
</evidence>